<dbReference type="PANTHER" id="PTHR12169:SF6">
    <property type="entry name" value="AFG1-LIKE ATPASE"/>
    <property type="match status" value="1"/>
</dbReference>
<dbReference type="Gene3D" id="3.40.50.300">
    <property type="entry name" value="P-loop containing nucleotide triphosphate hydrolases"/>
    <property type="match status" value="1"/>
</dbReference>
<name>A0A7W6RWB5_9PROT</name>
<dbReference type="InterPro" id="IPR027417">
    <property type="entry name" value="P-loop_NTPase"/>
</dbReference>
<keyword evidence="1" id="KW-0547">Nucleotide-binding</keyword>
<dbReference type="GO" id="GO:0005524">
    <property type="term" value="F:ATP binding"/>
    <property type="evidence" value="ECO:0007669"/>
    <property type="project" value="UniProtKB-KW"/>
</dbReference>
<keyword evidence="4" id="KW-0131">Cell cycle</keyword>
<dbReference type="Pfam" id="PF03969">
    <property type="entry name" value="AFG1_ATPase"/>
    <property type="match status" value="1"/>
</dbReference>
<dbReference type="SUPFAM" id="SSF52540">
    <property type="entry name" value="P-loop containing nucleoside triphosphate hydrolases"/>
    <property type="match status" value="1"/>
</dbReference>
<keyword evidence="5" id="KW-1185">Reference proteome</keyword>
<gene>
    <name evidence="4" type="ORF">GGD88_000154</name>
</gene>
<feature type="compositionally biased region" description="Basic and acidic residues" evidence="3">
    <location>
        <begin position="77"/>
        <end position="87"/>
    </location>
</feature>
<dbReference type="InterPro" id="IPR005654">
    <property type="entry name" value="ATPase_AFG1-like"/>
</dbReference>
<dbReference type="GO" id="GO:0005737">
    <property type="term" value="C:cytoplasm"/>
    <property type="evidence" value="ECO:0007669"/>
    <property type="project" value="TreeGrafter"/>
</dbReference>
<keyword evidence="4" id="KW-0132">Cell division</keyword>
<dbReference type="Proteomes" id="UP000555728">
    <property type="component" value="Unassembled WGS sequence"/>
</dbReference>
<keyword evidence="2" id="KW-0067">ATP-binding</keyword>
<feature type="region of interest" description="Disordered" evidence="3">
    <location>
        <begin position="66"/>
        <end position="87"/>
    </location>
</feature>
<dbReference type="AlphaFoldDB" id="A0A7W6RWB5"/>
<sequence length="414" mass="45247">MAMTAPDGPLARYRALLEAGTLHPDPAQEHVVHRLDALAAALPAHDAGRPDGGAARGAGRGLLRRLPGLGRGAAGGRRADEARRDEARRTAPRGLYIHGAVGRGKSMLMDLLHGSVALTRKRRVHFHVLMREIHETLHRWRQEGREGTDPLVRLADEIAAGATLLCLDEMEVKDIADAMIVARLFGRLLDAGVVVVTTSNRPPADLYKDGLQREKFVPFIRLLETRLDVLELDAAQDYRLGRLQGHALYHHPLGPDTDAMLEKTFQALLDGTPETPDTIPVHGRAIAVSRAGNGVAWFSFDDLCGRPLGAADYLEIASLYDVVVVSGIPRLGPQDRDRARRFVVLVDALYEHRTALVCGADAPATELYEAGEGRFEFDRTVSRLMEMQAADYLGRPHVLDRHPAPAAPAGQRAE</sequence>
<comment type="caution">
    <text evidence="4">The sequence shown here is derived from an EMBL/GenBank/DDBJ whole genome shotgun (WGS) entry which is preliminary data.</text>
</comment>
<dbReference type="EMBL" id="JACIGI010000001">
    <property type="protein sequence ID" value="MBB4284448.1"/>
    <property type="molecule type" value="Genomic_DNA"/>
</dbReference>
<evidence type="ECO:0000256" key="2">
    <source>
        <dbReference type="ARBA" id="ARBA00022840"/>
    </source>
</evidence>
<dbReference type="NCBIfam" id="NF040713">
    <property type="entry name" value="ZapE"/>
    <property type="match status" value="1"/>
</dbReference>
<reference evidence="4 5" key="1">
    <citation type="submission" date="2020-08" db="EMBL/GenBank/DDBJ databases">
        <title>Genome sequencing of Purple Non-Sulfur Bacteria from various extreme environments.</title>
        <authorList>
            <person name="Mayer M."/>
        </authorList>
    </citation>
    <scope>NUCLEOTIDE SEQUENCE [LARGE SCALE GENOMIC DNA]</scope>
    <source>
        <strain evidence="4 5">JA135</strain>
    </source>
</reference>
<protein>
    <submittedName>
        <fullName evidence="4">Cell division protein ZapE</fullName>
    </submittedName>
</protein>
<dbReference type="GO" id="GO:0051301">
    <property type="term" value="P:cell division"/>
    <property type="evidence" value="ECO:0007669"/>
    <property type="project" value="UniProtKB-KW"/>
</dbReference>
<proteinExistence type="predicted"/>
<evidence type="ECO:0000256" key="3">
    <source>
        <dbReference type="SAM" id="MobiDB-lite"/>
    </source>
</evidence>
<dbReference type="PANTHER" id="PTHR12169">
    <property type="entry name" value="ATPASE N2B"/>
    <property type="match status" value="1"/>
</dbReference>
<evidence type="ECO:0000256" key="1">
    <source>
        <dbReference type="ARBA" id="ARBA00022741"/>
    </source>
</evidence>
<evidence type="ECO:0000313" key="4">
    <source>
        <dbReference type="EMBL" id="MBB4284448.1"/>
    </source>
</evidence>
<accession>A0A7W6RWB5</accession>
<organism evidence="4 5">
    <name type="scientific">Roseospira goensis</name>
    <dbReference type="NCBI Taxonomy" id="391922"/>
    <lineage>
        <taxon>Bacteria</taxon>
        <taxon>Pseudomonadati</taxon>
        <taxon>Pseudomonadota</taxon>
        <taxon>Alphaproteobacteria</taxon>
        <taxon>Rhodospirillales</taxon>
        <taxon>Rhodospirillaceae</taxon>
        <taxon>Roseospira</taxon>
    </lineage>
</organism>
<dbReference type="GO" id="GO:0016887">
    <property type="term" value="F:ATP hydrolysis activity"/>
    <property type="evidence" value="ECO:0007669"/>
    <property type="project" value="InterPro"/>
</dbReference>
<evidence type="ECO:0000313" key="5">
    <source>
        <dbReference type="Proteomes" id="UP000555728"/>
    </source>
</evidence>